<protein>
    <recommendedName>
        <fullName evidence="4">Peptidase S9 prolyl oligopeptidase catalytic domain-containing protein</fullName>
    </recommendedName>
</protein>
<evidence type="ECO:0008006" key="4">
    <source>
        <dbReference type="Google" id="ProtNLM"/>
    </source>
</evidence>
<proteinExistence type="predicted"/>
<dbReference type="InterPro" id="IPR029058">
    <property type="entry name" value="AB_hydrolase_fold"/>
</dbReference>
<name>A0ABY8QVQ2_9MICO</name>
<sequence length="187" mass="19960">MDIALREAGASIEDVISTRMLVAAGHLADRSGADLPFHAIVGHSLGGLTALTVARSSVPVGLVAVVSAVGGPDPFITEFAKDFHLNARTAAQVKARFHARLGEDEASAALRCDAVAHPLPAETELLIVHGRGDRRMPDTDARRARCASRQIADAEHLGLRSHPHPDTDARRARCRHGVRRGRARSRG</sequence>
<feature type="region of interest" description="Disordered" evidence="1">
    <location>
        <begin position="156"/>
        <end position="187"/>
    </location>
</feature>
<dbReference type="Proteomes" id="UP001209083">
    <property type="component" value="Chromosome"/>
</dbReference>
<gene>
    <name evidence="2" type="ORF">LWF01_01350</name>
</gene>
<feature type="compositionally biased region" description="Basic residues" evidence="1">
    <location>
        <begin position="172"/>
        <end position="187"/>
    </location>
</feature>
<accession>A0ABY8QVQ2</accession>
<evidence type="ECO:0000256" key="1">
    <source>
        <dbReference type="SAM" id="MobiDB-lite"/>
    </source>
</evidence>
<feature type="compositionally biased region" description="Basic and acidic residues" evidence="1">
    <location>
        <begin position="156"/>
        <end position="171"/>
    </location>
</feature>
<dbReference type="EMBL" id="CP090958">
    <property type="protein sequence ID" value="WGW12445.1"/>
    <property type="molecule type" value="Genomic_DNA"/>
</dbReference>
<evidence type="ECO:0000313" key="3">
    <source>
        <dbReference type="Proteomes" id="UP001209083"/>
    </source>
</evidence>
<dbReference type="Gene3D" id="3.40.50.1820">
    <property type="entry name" value="alpha/beta hydrolase"/>
    <property type="match status" value="1"/>
</dbReference>
<dbReference type="RefSeq" id="WP_349639245.1">
    <property type="nucleotide sequence ID" value="NZ_CP090958.1"/>
</dbReference>
<dbReference type="SUPFAM" id="SSF53474">
    <property type="entry name" value="alpha/beta-Hydrolases"/>
    <property type="match status" value="1"/>
</dbReference>
<evidence type="ECO:0000313" key="2">
    <source>
        <dbReference type="EMBL" id="WGW12445.1"/>
    </source>
</evidence>
<reference evidence="2 3" key="1">
    <citation type="submission" date="2023-05" db="EMBL/GenBank/DDBJ databases">
        <title>Lithophilousrod everest ZFBP1038 complete genpme.</title>
        <authorList>
            <person name="Tian M."/>
        </authorList>
    </citation>
    <scope>NUCLEOTIDE SEQUENCE [LARGE SCALE GENOMIC DNA]</scope>
    <source>
        <strain evidence="2 3">ZFBP1038</strain>
    </source>
</reference>
<keyword evidence="3" id="KW-1185">Reference proteome</keyword>
<organism evidence="2 3">
    <name type="scientific">Saxibacter everestensis</name>
    <dbReference type="NCBI Taxonomy" id="2909229"/>
    <lineage>
        <taxon>Bacteria</taxon>
        <taxon>Bacillati</taxon>
        <taxon>Actinomycetota</taxon>
        <taxon>Actinomycetes</taxon>
        <taxon>Micrococcales</taxon>
        <taxon>Brevibacteriaceae</taxon>
        <taxon>Saxibacter</taxon>
    </lineage>
</organism>